<keyword evidence="2" id="KW-1185">Reference proteome</keyword>
<dbReference type="Pfam" id="PF07070">
    <property type="entry name" value="Spo0M"/>
    <property type="match status" value="1"/>
</dbReference>
<proteinExistence type="predicted"/>
<evidence type="ECO:0000313" key="1">
    <source>
        <dbReference type="EMBL" id="MBA8951083.1"/>
    </source>
</evidence>
<accession>A0A7W3LMW7</accession>
<dbReference type="PANTHER" id="PTHR40053:SF1">
    <property type="entry name" value="SPORULATION-CONTROL PROTEIN SPO0M"/>
    <property type="match status" value="1"/>
</dbReference>
<dbReference type="Proteomes" id="UP000572680">
    <property type="component" value="Unassembled WGS sequence"/>
</dbReference>
<comment type="caution">
    <text evidence="1">The sequence shown here is derived from an EMBL/GenBank/DDBJ whole genome shotgun (WGS) entry which is preliminary data.</text>
</comment>
<sequence>MAFRTFLKSLGANAPSVETVIANRAVRPGDRLQTHVTVKGGGADVRIDRLVLELVTRAEDREGDETGWNRPVAFAERHFGPFELRAGETLAHGVDFDVPWETPLTYVLGRPLRGGRVAVRTTLEIDNAVDRGDFDEIAVHALPAQDMFVEAYQRLGFRLDEAEVKMGIAQGGDNQTMPFWQELEFYFPDYYRRPQGDQLETGFYARADSLDVFLGPTGAYPFEYAGLTVEACEKWLDAYCRKHWQM</sequence>
<evidence type="ECO:0000313" key="2">
    <source>
        <dbReference type="Proteomes" id="UP000572680"/>
    </source>
</evidence>
<dbReference type="PANTHER" id="PTHR40053">
    <property type="entry name" value="SPORULATION-CONTROL PROTEIN SPO0M"/>
    <property type="match status" value="1"/>
</dbReference>
<dbReference type="EMBL" id="JACJIA010000003">
    <property type="protein sequence ID" value="MBA8951083.1"/>
    <property type="molecule type" value="Genomic_DNA"/>
</dbReference>
<reference evidence="1 2" key="1">
    <citation type="submission" date="2020-08" db="EMBL/GenBank/DDBJ databases">
        <title>Genomic Encyclopedia of Type Strains, Phase IV (KMG-IV): sequencing the most valuable type-strain genomes for metagenomic binning, comparative biology and taxonomic classification.</title>
        <authorList>
            <person name="Goeker M."/>
        </authorList>
    </citation>
    <scope>NUCLEOTIDE SEQUENCE [LARGE SCALE GENOMIC DNA]</scope>
    <source>
        <strain evidence="1 2">DSM 44197</strain>
    </source>
</reference>
<gene>
    <name evidence="1" type="ORF">HNR61_002714</name>
</gene>
<protein>
    <submittedName>
        <fullName evidence="1">Sporulation-control protein</fullName>
    </submittedName>
</protein>
<organism evidence="1 2">
    <name type="scientific">Actinomadura namibiensis</name>
    <dbReference type="NCBI Taxonomy" id="182080"/>
    <lineage>
        <taxon>Bacteria</taxon>
        <taxon>Bacillati</taxon>
        <taxon>Actinomycetota</taxon>
        <taxon>Actinomycetes</taxon>
        <taxon>Streptosporangiales</taxon>
        <taxon>Thermomonosporaceae</taxon>
        <taxon>Actinomadura</taxon>
    </lineage>
</organism>
<dbReference type="RefSeq" id="WP_182843469.1">
    <property type="nucleotide sequence ID" value="NZ_BAAALP010000009.1"/>
</dbReference>
<dbReference type="AlphaFoldDB" id="A0A7W3LMW7"/>
<dbReference type="InterPro" id="IPR009776">
    <property type="entry name" value="Spore_0_M"/>
</dbReference>
<name>A0A7W3LMW7_ACTNM</name>